<dbReference type="EMBL" id="JACMRX010000004">
    <property type="protein sequence ID" value="KAF7991910.1"/>
    <property type="molecule type" value="Genomic_DNA"/>
</dbReference>
<name>A0A835CT39_APHGI</name>
<evidence type="ECO:0008006" key="3">
    <source>
        <dbReference type="Google" id="ProtNLM"/>
    </source>
</evidence>
<reference evidence="1 2" key="1">
    <citation type="submission" date="2020-08" db="EMBL/GenBank/DDBJ databases">
        <title>Aphidius gifuensis genome sequencing and assembly.</title>
        <authorList>
            <person name="Du Z."/>
        </authorList>
    </citation>
    <scope>NUCLEOTIDE SEQUENCE [LARGE SCALE GENOMIC DNA]</scope>
    <source>
        <strain evidence="1">YNYX2018</strain>
        <tissue evidence="1">Adults</tissue>
    </source>
</reference>
<evidence type="ECO:0000313" key="1">
    <source>
        <dbReference type="EMBL" id="KAF7991910.1"/>
    </source>
</evidence>
<organism evidence="1 2">
    <name type="scientific">Aphidius gifuensis</name>
    <name type="common">Parasitoid wasp</name>
    <dbReference type="NCBI Taxonomy" id="684658"/>
    <lineage>
        <taxon>Eukaryota</taxon>
        <taxon>Metazoa</taxon>
        <taxon>Ecdysozoa</taxon>
        <taxon>Arthropoda</taxon>
        <taxon>Hexapoda</taxon>
        <taxon>Insecta</taxon>
        <taxon>Pterygota</taxon>
        <taxon>Neoptera</taxon>
        <taxon>Endopterygota</taxon>
        <taxon>Hymenoptera</taxon>
        <taxon>Apocrita</taxon>
        <taxon>Ichneumonoidea</taxon>
        <taxon>Braconidae</taxon>
        <taxon>Aphidiinae</taxon>
        <taxon>Aphidius</taxon>
    </lineage>
</organism>
<dbReference type="Proteomes" id="UP000639338">
    <property type="component" value="Unassembled WGS sequence"/>
</dbReference>
<proteinExistence type="predicted"/>
<accession>A0A835CT39</accession>
<dbReference type="AlphaFoldDB" id="A0A835CT39"/>
<keyword evidence="2" id="KW-1185">Reference proteome</keyword>
<dbReference type="OrthoDB" id="6617147at2759"/>
<sequence>MEFIYDEIENLLTQVDRHATSRFESAKKIQLWFRKIIRDICEKKINAASIIRRELNTKIALKKKQQALELKNYTNKCAIKIQALWREAINDNDFEEIIECLPMIVTHLLTHTKFICWTFTRNKMKKLFIIMQKNWNDIKSKEDKKLLVEFAERGKLSMRIYAKSFGDIDETIECLPMIATHFVSQTKFVAWTFTSSEMKKLIIMMEKQWKEITSIEDRKLLDYYAKRGQVTTRLYASI</sequence>
<gene>
    <name evidence="1" type="ORF">HCN44_010711</name>
</gene>
<evidence type="ECO:0000313" key="2">
    <source>
        <dbReference type="Proteomes" id="UP000639338"/>
    </source>
</evidence>
<protein>
    <recommendedName>
        <fullName evidence="3">Odorant receptor</fullName>
    </recommendedName>
</protein>
<comment type="caution">
    <text evidence="1">The sequence shown here is derived from an EMBL/GenBank/DDBJ whole genome shotgun (WGS) entry which is preliminary data.</text>
</comment>